<reference evidence="2 3" key="1">
    <citation type="submission" date="2024-06" db="EMBL/GenBank/DDBJ databases">
        <title>The Natural Products Discovery Center: Release of the First 8490 Sequenced Strains for Exploring Actinobacteria Biosynthetic Diversity.</title>
        <authorList>
            <person name="Kalkreuter E."/>
            <person name="Kautsar S.A."/>
            <person name="Yang D."/>
            <person name="Bader C.D."/>
            <person name="Teijaro C.N."/>
            <person name="Fluegel L."/>
            <person name="Davis C.M."/>
            <person name="Simpson J.R."/>
            <person name="Lauterbach L."/>
            <person name="Steele A.D."/>
            <person name="Gui C."/>
            <person name="Meng S."/>
            <person name="Li G."/>
            <person name="Viehrig K."/>
            <person name="Ye F."/>
            <person name="Su P."/>
            <person name="Kiefer A.F."/>
            <person name="Nichols A."/>
            <person name="Cepeda A.J."/>
            <person name="Yan W."/>
            <person name="Fan B."/>
            <person name="Jiang Y."/>
            <person name="Adhikari A."/>
            <person name="Zheng C.-J."/>
            <person name="Schuster L."/>
            <person name="Cowan T.M."/>
            <person name="Smanski M.J."/>
            <person name="Chevrette M.G."/>
            <person name="De Carvalho L.P.S."/>
            <person name="Shen B."/>
        </authorList>
    </citation>
    <scope>NUCLEOTIDE SEQUENCE [LARGE SCALE GENOMIC DNA]</scope>
    <source>
        <strain evidence="2 3">NPDC045974</strain>
    </source>
</reference>
<comment type="caution">
    <text evidence="2">The sequence shown here is derived from an EMBL/GenBank/DDBJ whole genome shotgun (WGS) entry which is preliminary data.</text>
</comment>
<feature type="transmembrane region" description="Helical" evidence="1">
    <location>
        <begin position="28"/>
        <end position="48"/>
    </location>
</feature>
<sequence>MVLFLVLLSSAITLIVIGAVVDGMLYLVSTGVLVLVAAVMYLLVRSILRSLRRRPTAF</sequence>
<dbReference type="RefSeq" id="WP_358469040.1">
    <property type="nucleotide sequence ID" value="NZ_JBEZAE010000001.1"/>
</dbReference>
<proteinExistence type="predicted"/>
<dbReference type="EMBL" id="JBEZAE010000001">
    <property type="protein sequence ID" value="MEU7068599.1"/>
    <property type="molecule type" value="Genomic_DNA"/>
</dbReference>
<gene>
    <name evidence="2" type="ORF">AB0A88_00425</name>
</gene>
<evidence type="ECO:0000256" key="1">
    <source>
        <dbReference type="SAM" id="Phobius"/>
    </source>
</evidence>
<organism evidence="2 3">
    <name type="scientific">Streptomyces narbonensis</name>
    <dbReference type="NCBI Taxonomy" id="67333"/>
    <lineage>
        <taxon>Bacteria</taxon>
        <taxon>Bacillati</taxon>
        <taxon>Actinomycetota</taxon>
        <taxon>Actinomycetes</taxon>
        <taxon>Kitasatosporales</taxon>
        <taxon>Streptomycetaceae</taxon>
        <taxon>Streptomyces</taxon>
    </lineage>
</organism>
<protein>
    <submittedName>
        <fullName evidence="2">Uncharacterized protein</fullName>
    </submittedName>
</protein>
<evidence type="ECO:0000313" key="2">
    <source>
        <dbReference type="EMBL" id="MEU7068599.1"/>
    </source>
</evidence>
<evidence type="ECO:0000313" key="3">
    <source>
        <dbReference type="Proteomes" id="UP001551329"/>
    </source>
</evidence>
<keyword evidence="1" id="KW-0812">Transmembrane</keyword>
<dbReference type="Proteomes" id="UP001551329">
    <property type="component" value="Unassembled WGS sequence"/>
</dbReference>
<keyword evidence="1" id="KW-0472">Membrane</keyword>
<name>A0ABV3C1G2_9ACTN</name>
<keyword evidence="1" id="KW-1133">Transmembrane helix</keyword>
<accession>A0ABV3C1G2</accession>
<keyword evidence="3" id="KW-1185">Reference proteome</keyword>